<dbReference type="InterPro" id="IPR016024">
    <property type="entry name" value="ARM-type_fold"/>
</dbReference>
<gene>
    <name evidence="10" type="ORF">FME351_LOCUS17986</name>
    <name evidence="11" type="ORF">TSG867_LOCUS18813</name>
</gene>
<evidence type="ECO:0000313" key="11">
    <source>
        <dbReference type="EMBL" id="CAF4473143.1"/>
    </source>
</evidence>
<evidence type="ECO:0000256" key="4">
    <source>
        <dbReference type="ARBA" id="ARBA00022670"/>
    </source>
</evidence>
<dbReference type="PANTHER" id="PTHR14879">
    <property type="entry name" value="CASPASE REGULATOR, RING FINGER DOMAIN-CONTAINING"/>
    <property type="match status" value="1"/>
</dbReference>
<dbReference type="InterPro" id="IPR013083">
    <property type="entry name" value="Znf_RING/FYVE/PHD"/>
</dbReference>
<dbReference type="InterPro" id="IPR055111">
    <property type="entry name" value="RNF34_RFFL_HeH"/>
</dbReference>
<evidence type="ECO:0000259" key="9">
    <source>
        <dbReference type="PROSITE" id="PS50030"/>
    </source>
</evidence>
<dbReference type="InterPro" id="IPR051728">
    <property type="entry name" value="RING-FYVE_E3_ubiquitin-ligase"/>
</dbReference>
<protein>
    <recommendedName>
        <fullName evidence="3">ubiquitinyl hydrolase 1</fullName>
        <ecNumber evidence="3">3.4.19.12</ecNumber>
    </recommendedName>
</protein>
<dbReference type="AlphaFoldDB" id="A0A818ILD0"/>
<dbReference type="GO" id="GO:0005886">
    <property type="term" value="C:plasma membrane"/>
    <property type="evidence" value="ECO:0007669"/>
    <property type="project" value="TreeGrafter"/>
</dbReference>
<dbReference type="GO" id="GO:1902042">
    <property type="term" value="P:negative regulation of extrinsic apoptotic signaling pathway via death domain receptors"/>
    <property type="evidence" value="ECO:0007669"/>
    <property type="project" value="TreeGrafter"/>
</dbReference>
<dbReference type="SUPFAM" id="SSF48371">
    <property type="entry name" value="ARM repeat"/>
    <property type="match status" value="1"/>
</dbReference>
<dbReference type="GO" id="GO:0005737">
    <property type="term" value="C:cytoplasm"/>
    <property type="evidence" value="ECO:0007669"/>
    <property type="project" value="TreeGrafter"/>
</dbReference>
<accession>A0A818ILD0</accession>
<keyword evidence="7" id="KW-0788">Thiol protease</keyword>
<dbReference type="Proteomes" id="UP000663869">
    <property type="component" value="Unassembled WGS sequence"/>
</dbReference>
<dbReference type="GO" id="GO:0004843">
    <property type="term" value="F:cysteine-type deubiquitinase activity"/>
    <property type="evidence" value="ECO:0007669"/>
    <property type="project" value="UniProtKB-EC"/>
</dbReference>
<dbReference type="InterPro" id="IPR009060">
    <property type="entry name" value="UBA-like_sf"/>
</dbReference>
<name>A0A818ILD0_9BILA</name>
<dbReference type="SUPFAM" id="SSF46934">
    <property type="entry name" value="UBA-like"/>
    <property type="match status" value="1"/>
</dbReference>
<reference evidence="10" key="1">
    <citation type="submission" date="2021-02" db="EMBL/GenBank/DDBJ databases">
        <authorList>
            <person name="Nowell W R."/>
        </authorList>
    </citation>
    <scope>NUCLEOTIDE SEQUENCE</scope>
</reference>
<dbReference type="GO" id="GO:0070936">
    <property type="term" value="P:protein K48-linked ubiquitination"/>
    <property type="evidence" value="ECO:0007669"/>
    <property type="project" value="TreeGrafter"/>
</dbReference>
<dbReference type="GO" id="GO:0061630">
    <property type="term" value="F:ubiquitin protein ligase activity"/>
    <property type="evidence" value="ECO:0007669"/>
    <property type="project" value="TreeGrafter"/>
</dbReference>
<evidence type="ECO:0000313" key="10">
    <source>
        <dbReference type="EMBL" id="CAF3521729.1"/>
    </source>
</evidence>
<comment type="similarity">
    <text evidence="2">Belongs to the peptidase C19 family.</text>
</comment>
<organism evidence="10 12">
    <name type="scientific">Rotaria socialis</name>
    <dbReference type="NCBI Taxonomy" id="392032"/>
    <lineage>
        <taxon>Eukaryota</taxon>
        <taxon>Metazoa</taxon>
        <taxon>Spiralia</taxon>
        <taxon>Gnathifera</taxon>
        <taxon>Rotifera</taxon>
        <taxon>Eurotatoria</taxon>
        <taxon>Bdelloidea</taxon>
        <taxon>Philodinida</taxon>
        <taxon>Philodinidae</taxon>
        <taxon>Rotaria</taxon>
    </lineage>
</organism>
<dbReference type="Proteomes" id="UP000663862">
    <property type="component" value="Unassembled WGS sequence"/>
</dbReference>
<evidence type="ECO:0000256" key="5">
    <source>
        <dbReference type="ARBA" id="ARBA00022786"/>
    </source>
</evidence>
<sequence>MRGISGIKIYAASCQIISQRFLFIIILLTASSTATNLPNMEENMGILENMGFIDRELNRQALTQAENDIVEAITFLTGPIFFNDDFVTFNEQRPTSIFTGSLTEDQIEQQQNITLDKTSNTSSNELPMETSASFTTSAFLDLENSVYRDKWSIPIKREENLGRCLLSATRLAVDGIADQDEHCKKFMEILIPAAFQKLQCSDPVNTWSTMVQLGIFDMMQLLVDLIAARLAYSPVPTQLLETLAILFDHDSVFQQKNKNRSYNGSHYDEQLGERLLAKSSSSTFSDSNENEQYGWLREIINRFVLKDGIQNLKRQFKSEQPLTALEYNALLSPFVQCMDYLFIDKYQQLFSEHVEEALNYVKNCKEEDYKTESASSIFELLTTLRKISSVVWENRVAQMEELHLNILLKMVNLSDFNAKMNSLKGLSKIIEDPTSIPRDIVSKWIIEHSILSKVLEGDIDQIQYVEKARTFVDFIAPSMLKEDIEMIWKMQHGRSLATVDHLLSLIASAATKFNLEQLNCLIGFIDNSWKTETIPIKEKLIELLGAIGRGCQEDSAARVLEVLWDMAHEDRLHRSMLDHLLYCHLRVFSEGRSSYDELKRDYCLKCMTDLQRNQGWLVSALKHLYELLLHNPTNTFKRSEPDLISLLVNKHDVISALIQSLSTCQLDVWNKTHGHVTIDTLVDGRFTHQESIKTHLDLLSFLLKKGNLYLILKRSEELWDTLITNENASSFGRELGLNWFITCVEDFNRDSQLALFEKRVSKLDLTSLSPKGFECYKLYFARYNLERFRRAKRSSNVSNKSTLSNTPSSNINSSCVSEHSEPIAPIEDASPKLNYACMTLNDISTLESIDDLTTQQLQQILVHSYVSIAGCVEKSELTSKVKLLYRDEKQKKESNAKISKEDPNENLCKVCLDANIDCVVLNCGHLCTCIRCGLFGERPAERRKRLQNLISSLSDNEIAKILPWYHDGPDELQTVRYWIAEYSLSRAKERIEKLKEYVAIPEVYRTANIQGLYREFTNHNITLQLIE</sequence>
<proteinExistence type="inferred from homology"/>
<evidence type="ECO:0000256" key="8">
    <source>
        <dbReference type="SAM" id="MobiDB-lite"/>
    </source>
</evidence>
<keyword evidence="5" id="KW-0833">Ubl conjugation pathway</keyword>
<dbReference type="EC" id="3.4.19.12" evidence="3"/>
<dbReference type="InterPro" id="IPR056850">
    <property type="entry name" value="ARM_UBP34_24_USP9X_Y"/>
</dbReference>
<dbReference type="Pfam" id="PF22968">
    <property type="entry name" value="RNF34L-like_3rd"/>
    <property type="match status" value="1"/>
</dbReference>
<evidence type="ECO:0000256" key="2">
    <source>
        <dbReference type="ARBA" id="ARBA00009085"/>
    </source>
</evidence>
<comment type="catalytic activity">
    <reaction evidence="1">
        <text>Thiol-dependent hydrolysis of ester, thioester, amide, peptide and isopeptide bonds formed by the C-terminal Gly of ubiquitin (a 76-residue protein attached to proteins as an intracellular targeting signal).</text>
        <dbReference type="EC" id="3.4.19.12"/>
    </reaction>
</comment>
<dbReference type="InterPro" id="IPR015940">
    <property type="entry name" value="UBA"/>
</dbReference>
<evidence type="ECO:0000256" key="1">
    <source>
        <dbReference type="ARBA" id="ARBA00000707"/>
    </source>
</evidence>
<dbReference type="Pfam" id="PF25010">
    <property type="entry name" value="ARM_UBP24_USP9X-Y"/>
    <property type="match status" value="1"/>
</dbReference>
<dbReference type="PROSITE" id="PS50030">
    <property type="entry name" value="UBA"/>
    <property type="match status" value="1"/>
</dbReference>
<dbReference type="Gene3D" id="1.10.8.10">
    <property type="entry name" value="DNA helicase RuvA subunit, C-terminal domain"/>
    <property type="match status" value="1"/>
</dbReference>
<keyword evidence="6" id="KW-0378">Hydrolase</keyword>
<feature type="region of interest" description="Disordered" evidence="8">
    <location>
        <begin position="796"/>
        <end position="816"/>
    </location>
</feature>
<evidence type="ECO:0000256" key="3">
    <source>
        <dbReference type="ARBA" id="ARBA00012759"/>
    </source>
</evidence>
<evidence type="ECO:0000313" key="12">
    <source>
        <dbReference type="Proteomes" id="UP000663869"/>
    </source>
</evidence>
<evidence type="ECO:0000256" key="7">
    <source>
        <dbReference type="ARBA" id="ARBA00022807"/>
    </source>
</evidence>
<comment type="caution">
    <text evidence="10">The sequence shown here is derived from an EMBL/GenBank/DDBJ whole genome shotgun (WGS) entry which is preliminary data.</text>
</comment>
<dbReference type="EMBL" id="CAJOBQ010001278">
    <property type="protein sequence ID" value="CAF4473143.1"/>
    <property type="molecule type" value="Genomic_DNA"/>
</dbReference>
<dbReference type="Gene3D" id="3.30.40.10">
    <property type="entry name" value="Zinc/RING finger domain, C3HC4 (zinc finger)"/>
    <property type="match status" value="1"/>
</dbReference>
<feature type="domain" description="UBA" evidence="9">
    <location>
        <begin position="38"/>
        <end position="79"/>
    </location>
</feature>
<dbReference type="PANTHER" id="PTHR14879:SF15">
    <property type="entry name" value="E3 UBIQUITIN-PROTEIN LIGASE RIFIFYLIN-LIKE PROTEIN"/>
    <property type="match status" value="1"/>
</dbReference>
<evidence type="ECO:0000256" key="6">
    <source>
        <dbReference type="ARBA" id="ARBA00022801"/>
    </source>
</evidence>
<keyword evidence="4" id="KW-0645">Protease</keyword>
<dbReference type="GO" id="GO:0043161">
    <property type="term" value="P:proteasome-mediated ubiquitin-dependent protein catabolic process"/>
    <property type="evidence" value="ECO:0007669"/>
    <property type="project" value="TreeGrafter"/>
</dbReference>
<dbReference type="EMBL" id="CAJNYU010002242">
    <property type="protein sequence ID" value="CAF3521729.1"/>
    <property type="molecule type" value="Genomic_DNA"/>
</dbReference>